<dbReference type="InterPro" id="IPR012132">
    <property type="entry name" value="GMC_OxRdtase"/>
</dbReference>
<keyword evidence="5" id="KW-1185">Reference proteome</keyword>
<evidence type="ECO:0000313" key="4">
    <source>
        <dbReference type="EMBL" id="UYV67461.1"/>
    </source>
</evidence>
<reference evidence="4 5" key="1">
    <citation type="submission" date="2022-01" db="EMBL/GenBank/DDBJ databases">
        <title>A chromosomal length assembly of Cordylochernes scorpioides.</title>
        <authorList>
            <person name="Zeh D."/>
            <person name="Zeh J."/>
        </authorList>
    </citation>
    <scope>NUCLEOTIDE SEQUENCE [LARGE SCALE GENOMIC DNA]</scope>
    <source>
        <strain evidence="4">IN4F17</strain>
        <tissue evidence="4">Whole Body</tissue>
    </source>
</reference>
<sequence>MGTSRILAALSWWTVVDAAIKIWPQQFDYVIAGGGSGGATLAGRLSEDPSVTVLLLEAGGKPDFYSDVPMMSFMMLKGRLDWKFRTVPQPQAYGAYKNRQCNWPRGKVLGGSSILSMMVYHRGNRRDYDRWAEEGCEGWSWKDVLPFFLKSEDNLDPDIAANTGFVQPQATIRDGARCSVVKAFLDPAQNRTNLHILTSAFVKRVVFDEGRRAVGVEFRHKREDWMAQARGEVIVSGGTVGSPQILMLSGVGHRDHLESLGIPVVADLPVGDNLQEHTGTAGVHFTVNVSLPYTRADLVTEYQQNYLFKHQGPLTMVTVDGMGFVSSSQIDPSLDWPDLQIFLMPSAPFSDSSKIVVKALDMLEESADPYDHPLIDPQTFSHLADLEALVEGTKVAKNLGDSEPFKKLGTRMVDTTPKESSGPARQENPVCKRCNIPLYVGVRVRGVTGLRVVDASIMPHVVSGNTNAPVIMIAEKAAHLILEDRRP</sequence>
<proteinExistence type="inferred from homology"/>
<dbReference type="InterPro" id="IPR036188">
    <property type="entry name" value="FAD/NAD-bd_sf"/>
</dbReference>
<feature type="domain" description="Glucose-methanol-choline oxidoreductase N-terminal" evidence="3">
    <location>
        <begin position="238"/>
        <end position="252"/>
    </location>
</feature>
<dbReference type="PANTHER" id="PTHR11552:SF227">
    <property type="entry name" value="GLUCOSE DEHYDROGENASE [FAD, QUINONE]-LIKE PROTEIN"/>
    <property type="match status" value="1"/>
</dbReference>
<feature type="chain" id="PRO_5045189721" description="Glucose-methanol-choline oxidoreductase N-terminal domain-containing protein" evidence="2">
    <location>
        <begin position="19"/>
        <end position="487"/>
    </location>
</feature>
<protein>
    <recommendedName>
        <fullName evidence="3">Glucose-methanol-choline oxidoreductase N-terminal domain-containing protein</fullName>
    </recommendedName>
</protein>
<dbReference type="SUPFAM" id="SSF51905">
    <property type="entry name" value="FAD/NAD(P)-binding domain"/>
    <property type="match status" value="1"/>
</dbReference>
<feature type="signal peptide" evidence="2">
    <location>
        <begin position="1"/>
        <end position="18"/>
    </location>
</feature>
<dbReference type="Proteomes" id="UP001235939">
    <property type="component" value="Chromosome 05"/>
</dbReference>
<dbReference type="SUPFAM" id="SSF54373">
    <property type="entry name" value="FAD-linked reductases, C-terminal domain"/>
    <property type="match status" value="1"/>
</dbReference>
<evidence type="ECO:0000256" key="1">
    <source>
        <dbReference type="ARBA" id="ARBA00010790"/>
    </source>
</evidence>
<dbReference type="InterPro" id="IPR000172">
    <property type="entry name" value="GMC_OxRdtase_N"/>
</dbReference>
<dbReference type="InterPro" id="IPR007867">
    <property type="entry name" value="GMC_OxRtase_C"/>
</dbReference>
<accession>A0ABY6KF48</accession>
<keyword evidence="2" id="KW-0732">Signal</keyword>
<name>A0ABY6KF48_9ARAC</name>
<comment type="similarity">
    <text evidence="1">Belongs to the GMC oxidoreductase family.</text>
</comment>
<dbReference type="PIRSF" id="PIRSF000137">
    <property type="entry name" value="Alcohol_oxidase"/>
    <property type="match status" value="1"/>
</dbReference>
<evidence type="ECO:0000313" key="5">
    <source>
        <dbReference type="Proteomes" id="UP001235939"/>
    </source>
</evidence>
<dbReference type="Gene3D" id="3.50.50.60">
    <property type="entry name" value="FAD/NAD(P)-binding domain"/>
    <property type="match status" value="2"/>
</dbReference>
<dbReference type="Gene3D" id="3.30.560.10">
    <property type="entry name" value="Glucose Oxidase, domain 3"/>
    <property type="match status" value="1"/>
</dbReference>
<organism evidence="4 5">
    <name type="scientific">Cordylochernes scorpioides</name>
    <dbReference type="NCBI Taxonomy" id="51811"/>
    <lineage>
        <taxon>Eukaryota</taxon>
        <taxon>Metazoa</taxon>
        <taxon>Ecdysozoa</taxon>
        <taxon>Arthropoda</taxon>
        <taxon>Chelicerata</taxon>
        <taxon>Arachnida</taxon>
        <taxon>Pseudoscorpiones</taxon>
        <taxon>Cheliferoidea</taxon>
        <taxon>Chernetidae</taxon>
        <taxon>Cordylochernes</taxon>
    </lineage>
</organism>
<evidence type="ECO:0000256" key="2">
    <source>
        <dbReference type="SAM" id="SignalP"/>
    </source>
</evidence>
<dbReference type="PANTHER" id="PTHR11552">
    <property type="entry name" value="GLUCOSE-METHANOL-CHOLINE GMC OXIDOREDUCTASE"/>
    <property type="match status" value="1"/>
</dbReference>
<dbReference type="Pfam" id="PF05199">
    <property type="entry name" value="GMC_oxred_C"/>
    <property type="match status" value="1"/>
</dbReference>
<dbReference type="Pfam" id="PF00732">
    <property type="entry name" value="GMC_oxred_N"/>
    <property type="match status" value="2"/>
</dbReference>
<dbReference type="PROSITE" id="PS00624">
    <property type="entry name" value="GMC_OXRED_2"/>
    <property type="match status" value="1"/>
</dbReference>
<gene>
    <name evidence="4" type="ORF">LAZ67_5000696</name>
</gene>
<evidence type="ECO:0000259" key="3">
    <source>
        <dbReference type="PROSITE" id="PS00624"/>
    </source>
</evidence>
<dbReference type="EMBL" id="CP092867">
    <property type="protein sequence ID" value="UYV67461.1"/>
    <property type="molecule type" value="Genomic_DNA"/>
</dbReference>